<evidence type="ECO:0000256" key="1">
    <source>
        <dbReference type="ARBA" id="ARBA00022679"/>
    </source>
</evidence>
<dbReference type="InterPro" id="IPR023606">
    <property type="entry name" value="CoA-Trfase_III_dom_1_sf"/>
</dbReference>
<keyword evidence="1 3" id="KW-0808">Transferase</keyword>
<dbReference type="SUPFAM" id="SSF89796">
    <property type="entry name" value="CoA-transferase family III (CaiB/BaiF)"/>
    <property type="match status" value="1"/>
</dbReference>
<dbReference type="InterPro" id="IPR050483">
    <property type="entry name" value="CoA-transferase_III_domain"/>
</dbReference>
<reference evidence="3 4" key="1">
    <citation type="journal article" date="2020" name="Int. J. Syst. Evol. Microbiol.">
        <title>Novel acetic acid bacteria from cider fermentations: Acetobacter conturbans sp. nov. and Acetobacter fallax sp. nov.</title>
        <authorList>
            <person name="Sombolestani A.S."/>
            <person name="Cleenwerck I."/>
            <person name="Cnockaert M."/>
            <person name="Borremans W."/>
            <person name="Wieme A.D."/>
            <person name="De Vuyst L."/>
            <person name="Vandamme P."/>
        </authorList>
    </citation>
    <scope>NUCLEOTIDE SEQUENCE [LARGE SCALE GENOMIC DNA]</scope>
    <source>
        <strain evidence="3 4">LMG 30640</strain>
    </source>
</reference>
<dbReference type="Gene3D" id="3.40.50.10540">
    <property type="entry name" value="Crotonobetainyl-coa:carnitine coa-transferase, domain 1"/>
    <property type="match status" value="1"/>
</dbReference>
<gene>
    <name evidence="3" type="ORF">GOB93_07670</name>
</gene>
<sequence>MDAELRPEIISPANDHQISDHPHADTPETPPREATAPKRPLPLAGIRVLDVTQVMAGPVCTMLLGDLGADIIKIEPPETGDQTRGAMGFRMKGDDSMGFLNMNRNKRSIALNLKNPAGREVFLELVKTADILVENYRPGVVRKLGIDYDTLSKINPRLVYASISGFGQTGPWSDRPGFDLMAQAMSGVMSVTGHPGGPPVKAGVPVADIGCALFATYAILAAYIGCEKSGQGQFIDASLFDSALAFSIWDISEHWGTGVIPGPLGTANRMSAPYQAVRSSDGYFVMGATNQKLWQRLCNEIDRQDLLTDPRFTTISTRLANREVLIEELEKTFTTRPSEEWVTTLLAKGIPAGRMNTYPEAFESDHAKFREMKMDIPHPVEGTIPNIGFPVKLRGTPQTVRRPPPLLGEHTREILAERGLNEETIEKLAEEGAFAS</sequence>
<accession>A0ABX0JMC2</accession>
<dbReference type="Proteomes" id="UP000635278">
    <property type="component" value="Unassembled WGS sequence"/>
</dbReference>
<protein>
    <submittedName>
        <fullName evidence="3">CoA transferase</fullName>
    </submittedName>
</protein>
<dbReference type="EMBL" id="WOTB01000008">
    <property type="protein sequence ID" value="NHN84521.1"/>
    <property type="molecule type" value="Genomic_DNA"/>
</dbReference>
<dbReference type="Gene3D" id="3.30.1540.10">
    <property type="entry name" value="formyl-coa transferase, domain 3"/>
    <property type="match status" value="1"/>
</dbReference>
<organism evidence="3 4">
    <name type="scientific">Acetobacter musti</name>
    <dbReference type="NCBI Taxonomy" id="864732"/>
    <lineage>
        <taxon>Bacteria</taxon>
        <taxon>Pseudomonadati</taxon>
        <taxon>Pseudomonadota</taxon>
        <taxon>Alphaproteobacteria</taxon>
        <taxon>Acetobacterales</taxon>
        <taxon>Acetobacteraceae</taxon>
        <taxon>Acetobacter</taxon>
    </lineage>
</organism>
<dbReference type="PANTHER" id="PTHR48207:SF4">
    <property type="entry name" value="BLL6097 PROTEIN"/>
    <property type="match status" value="1"/>
</dbReference>
<dbReference type="InterPro" id="IPR003673">
    <property type="entry name" value="CoA-Trfase_fam_III"/>
</dbReference>
<evidence type="ECO:0000313" key="3">
    <source>
        <dbReference type="EMBL" id="NHN84521.1"/>
    </source>
</evidence>
<feature type="compositionally biased region" description="Basic and acidic residues" evidence="2">
    <location>
        <begin position="17"/>
        <end position="26"/>
    </location>
</feature>
<dbReference type="InterPro" id="IPR044855">
    <property type="entry name" value="CoA-Trfase_III_dom3_sf"/>
</dbReference>
<evidence type="ECO:0000256" key="2">
    <source>
        <dbReference type="SAM" id="MobiDB-lite"/>
    </source>
</evidence>
<comment type="caution">
    <text evidence="3">The sequence shown here is derived from an EMBL/GenBank/DDBJ whole genome shotgun (WGS) entry which is preliminary data.</text>
</comment>
<dbReference type="PANTHER" id="PTHR48207">
    <property type="entry name" value="SUCCINATE--HYDROXYMETHYLGLUTARATE COA-TRANSFERASE"/>
    <property type="match status" value="1"/>
</dbReference>
<name>A0ABX0JMC2_9PROT</name>
<evidence type="ECO:0000313" key="4">
    <source>
        <dbReference type="Proteomes" id="UP000635278"/>
    </source>
</evidence>
<keyword evidence="4" id="KW-1185">Reference proteome</keyword>
<dbReference type="Pfam" id="PF02515">
    <property type="entry name" value="CoA_transf_3"/>
    <property type="match status" value="1"/>
</dbReference>
<dbReference type="GO" id="GO:0016740">
    <property type="term" value="F:transferase activity"/>
    <property type="evidence" value="ECO:0007669"/>
    <property type="project" value="UniProtKB-KW"/>
</dbReference>
<feature type="region of interest" description="Disordered" evidence="2">
    <location>
        <begin position="1"/>
        <end position="40"/>
    </location>
</feature>
<proteinExistence type="predicted"/>
<dbReference type="RefSeq" id="WP_173582923.1">
    <property type="nucleotide sequence ID" value="NZ_WOTB01000008.1"/>
</dbReference>